<dbReference type="RefSeq" id="WP_055057279.1">
    <property type="nucleotide sequence ID" value="NZ_CYZP01000002.1"/>
</dbReference>
<evidence type="ECO:0000256" key="2">
    <source>
        <dbReference type="SAM" id="SignalP"/>
    </source>
</evidence>
<evidence type="ECO:0000313" key="3">
    <source>
        <dbReference type="EMBL" id="CUN48206.1"/>
    </source>
</evidence>
<feature type="region of interest" description="Disordered" evidence="1">
    <location>
        <begin position="27"/>
        <end position="137"/>
    </location>
</feature>
<dbReference type="EMBL" id="CYZP01000002">
    <property type="protein sequence ID" value="CUN48206.1"/>
    <property type="molecule type" value="Genomic_DNA"/>
</dbReference>
<dbReference type="PROSITE" id="PS51257">
    <property type="entry name" value="PROKAR_LIPOPROTEIN"/>
    <property type="match status" value="1"/>
</dbReference>
<reference evidence="3 4" key="1">
    <citation type="submission" date="2015-09" db="EMBL/GenBank/DDBJ databases">
        <authorList>
            <consortium name="Pathogen Informatics"/>
        </authorList>
    </citation>
    <scope>NUCLEOTIDE SEQUENCE [LARGE SCALE GENOMIC DNA]</scope>
    <source>
        <strain evidence="3 4">2789STDY5834861</strain>
    </source>
</reference>
<feature type="compositionally biased region" description="Polar residues" evidence="1">
    <location>
        <begin position="27"/>
        <end position="43"/>
    </location>
</feature>
<name>A0A173XAW8_9FIRM</name>
<proteinExistence type="predicted"/>
<evidence type="ECO:0000256" key="1">
    <source>
        <dbReference type="SAM" id="MobiDB-lite"/>
    </source>
</evidence>
<feature type="compositionally biased region" description="Low complexity" evidence="1">
    <location>
        <begin position="95"/>
        <end position="120"/>
    </location>
</feature>
<dbReference type="AlphaFoldDB" id="A0A173XAW8"/>
<feature type="compositionally biased region" description="Polar residues" evidence="1">
    <location>
        <begin position="83"/>
        <end position="94"/>
    </location>
</feature>
<feature type="chain" id="PRO_5008015321" evidence="2">
    <location>
        <begin position="25"/>
        <end position="252"/>
    </location>
</feature>
<protein>
    <submittedName>
        <fullName evidence="3">Uncharacterized protein</fullName>
    </submittedName>
</protein>
<evidence type="ECO:0000313" key="4">
    <source>
        <dbReference type="Proteomes" id="UP000095645"/>
    </source>
</evidence>
<accession>A0A173XAW8</accession>
<feature type="compositionally biased region" description="Polar residues" evidence="1">
    <location>
        <begin position="121"/>
        <end position="134"/>
    </location>
</feature>
<feature type="signal peptide" evidence="2">
    <location>
        <begin position="1"/>
        <end position="24"/>
    </location>
</feature>
<sequence length="252" mass="27392">MKQKKIVIIMAGILAAAAAMTGCAEQNKTATQVDYTQNSQGKSEQTKQKTAEKSQPDKKQVNKSTFDGKENSNQTADKKTKVFASSNNAGDVQNSGNGTDGTAGTDTDDSQTTGVDTSTSEDNGSTGNDGTQSDQRADQAMIYDSEGNGRLISEADDGNWYDSDGNYYGSWEDIEDAMVNENGVTDQDGNKYYWTAPHDASEEVTDPYDLYSWDPGTNSYIPFQAAESDCSPIGRGNGWYYYDEDSGEYVPW</sequence>
<feature type="compositionally biased region" description="Basic and acidic residues" evidence="1">
    <location>
        <begin position="44"/>
        <end position="80"/>
    </location>
</feature>
<gene>
    <name evidence="3" type="ORF">ERS852476_00243</name>
</gene>
<dbReference type="Proteomes" id="UP000095645">
    <property type="component" value="Unassembled WGS sequence"/>
</dbReference>
<keyword evidence="2" id="KW-0732">Signal</keyword>
<organism evidence="3 4">
    <name type="scientific">Blautia obeum</name>
    <dbReference type="NCBI Taxonomy" id="40520"/>
    <lineage>
        <taxon>Bacteria</taxon>
        <taxon>Bacillati</taxon>
        <taxon>Bacillota</taxon>
        <taxon>Clostridia</taxon>
        <taxon>Lachnospirales</taxon>
        <taxon>Lachnospiraceae</taxon>
        <taxon>Blautia</taxon>
    </lineage>
</organism>